<accession>A0A7G8BCR6</accession>
<evidence type="ECO:0000256" key="2">
    <source>
        <dbReference type="SAM" id="Phobius"/>
    </source>
</evidence>
<reference evidence="3 4" key="1">
    <citation type="submission" date="2020-08" db="EMBL/GenBank/DDBJ databases">
        <title>Edaphobacter telluris sp. nov. and Acidobacterium dinghuensis sp. nov., two acidobacteria isolated from forest soil.</title>
        <authorList>
            <person name="Fu J."/>
            <person name="Qiu L."/>
        </authorList>
    </citation>
    <scope>NUCLEOTIDE SEQUENCE [LARGE SCALE GENOMIC DNA]</scope>
    <source>
        <strain evidence="3">4Y35</strain>
    </source>
</reference>
<feature type="transmembrane region" description="Helical" evidence="2">
    <location>
        <begin position="12"/>
        <end position="35"/>
    </location>
</feature>
<gene>
    <name evidence="3" type="ORF">H7849_14270</name>
</gene>
<keyword evidence="2" id="KW-0472">Membrane</keyword>
<feature type="region of interest" description="Disordered" evidence="1">
    <location>
        <begin position="42"/>
        <end position="65"/>
    </location>
</feature>
<proteinExistence type="predicted"/>
<sequence>MALRVGAEDKKKVIAAGVLGVGAIGALVYTLMYIFGGSSTPAPPPPMQTAATRPSQPAAPSTTGDHAAVRIPGIVASLDPTLHPEWMAQAESLEYSGHGRNIFSQFSAPPEIEKVQAPIRQSAAATQVPQGPPPPPPIDLKFFGYEARKDGSRRAFLLHGDDVFIASVGDVVDHRYRVLNIAPFSVQIEDLPYQNAQPIPLVQN</sequence>
<keyword evidence="2" id="KW-1133">Transmembrane helix</keyword>
<keyword evidence="2" id="KW-0812">Transmembrane</keyword>
<protein>
    <submittedName>
        <fullName evidence="3">Uncharacterized protein</fullName>
    </submittedName>
</protein>
<dbReference type="AlphaFoldDB" id="A0A7G8BCR6"/>
<keyword evidence="4" id="KW-1185">Reference proteome</keyword>
<dbReference type="KEGG" id="adin:H7849_14270"/>
<dbReference type="EMBL" id="CP060394">
    <property type="protein sequence ID" value="QNI30336.1"/>
    <property type="molecule type" value="Genomic_DNA"/>
</dbReference>
<evidence type="ECO:0000313" key="3">
    <source>
        <dbReference type="EMBL" id="QNI30336.1"/>
    </source>
</evidence>
<dbReference type="Proteomes" id="UP000515312">
    <property type="component" value="Chromosome"/>
</dbReference>
<evidence type="ECO:0000256" key="1">
    <source>
        <dbReference type="SAM" id="MobiDB-lite"/>
    </source>
</evidence>
<dbReference type="RefSeq" id="WP_186740159.1">
    <property type="nucleotide sequence ID" value="NZ_CP060394.1"/>
</dbReference>
<evidence type="ECO:0000313" key="4">
    <source>
        <dbReference type="Proteomes" id="UP000515312"/>
    </source>
</evidence>
<organism evidence="3 4">
    <name type="scientific">Alloacidobacterium dinghuense</name>
    <dbReference type="NCBI Taxonomy" id="2763107"/>
    <lineage>
        <taxon>Bacteria</taxon>
        <taxon>Pseudomonadati</taxon>
        <taxon>Acidobacteriota</taxon>
        <taxon>Terriglobia</taxon>
        <taxon>Terriglobales</taxon>
        <taxon>Acidobacteriaceae</taxon>
        <taxon>Alloacidobacterium</taxon>
    </lineage>
</organism>
<name>A0A7G8BCR6_9BACT</name>